<dbReference type="PANTHER" id="PTHR42794">
    <property type="entry name" value="HEMIN IMPORT ATP-BINDING PROTEIN HMUV"/>
    <property type="match status" value="1"/>
</dbReference>
<keyword evidence="3" id="KW-0472">Membrane</keyword>
<evidence type="ECO:0000256" key="3">
    <source>
        <dbReference type="ARBA" id="ARBA00022475"/>
    </source>
</evidence>
<keyword evidence="3" id="KW-1003">Cell membrane</keyword>
<proteinExistence type="inferred from homology"/>
<evidence type="ECO:0000313" key="7">
    <source>
        <dbReference type="EMBL" id="TCU97126.1"/>
    </source>
</evidence>
<dbReference type="Proteomes" id="UP000294692">
    <property type="component" value="Unassembled WGS sequence"/>
</dbReference>
<dbReference type="AlphaFoldDB" id="A0A4R3UXU8"/>
<dbReference type="SMART" id="SM00382">
    <property type="entry name" value="AAA"/>
    <property type="match status" value="1"/>
</dbReference>
<keyword evidence="2" id="KW-0813">Transport</keyword>
<reference evidence="7 8" key="1">
    <citation type="submission" date="2019-03" db="EMBL/GenBank/DDBJ databases">
        <title>Genomic Encyclopedia of Type Strains, Phase IV (KMG-IV): sequencing the most valuable type-strain genomes for metagenomic binning, comparative biology and taxonomic classification.</title>
        <authorList>
            <person name="Goeker M."/>
        </authorList>
    </citation>
    <scope>NUCLEOTIDE SEQUENCE [LARGE SCALE GENOMIC DNA]</scope>
    <source>
        <strain evidence="7 8">DSM 100048</strain>
    </source>
</reference>
<dbReference type="SUPFAM" id="SSF52540">
    <property type="entry name" value="P-loop containing nucleoside triphosphate hydrolases"/>
    <property type="match status" value="1"/>
</dbReference>
<dbReference type="GO" id="GO:0005524">
    <property type="term" value="F:ATP binding"/>
    <property type="evidence" value="ECO:0007669"/>
    <property type="project" value="UniProtKB-KW"/>
</dbReference>
<name>A0A4R3UXU8_9BURK</name>
<evidence type="ECO:0000256" key="1">
    <source>
        <dbReference type="ARBA" id="ARBA00005417"/>
    </source>
</evidence>
<evidence type="ECO:0000256" key="2">
    <source>
        <dbReference type="ARBA" id="ARBA00022448"/>
    </source>
</evidence>
<dbReference type="EMBL" id="SMBX01000006">
    <property type="protein sequence ID" value="TCU97126.1"/>
    <property type="molecule type" value="Genomic_DNA"/>
</dbReference>
<gene>
    <name evidence="7" type="ORF">EV686_1064</name>
</gene>
<evidence type="ECO:0000256" key="5">
    <source>
        <dbReference type="ARBA" id="ARBA00022840"/>
    </source>
</evidence>
<organism evidence="7 8">
    <name type="scientific">Paracandidimonas soli</name>
    <dbReference type="NCBI Taxonomy" id="1917182"/>
    <lineage>
        <taxon>Bacteria</taxon>
        <taxon>Pseudomonadati</taxon>
        <taxon>Pseudomonadota</taxon>
        <taxon>Betaproteobacteria</taxon>
        <taxon>Burkholderiales</taxon>
        <taxon>Alcaligenaceae</taxon>
        <taxon>Paracandidimonas</taxon>
    </lineage>
</organism>
<sequence>MLQLSHLRVAYGDKTIIEDLSASDLNPGQLIALLGPNGSGKSTLLKAVAGLIPVRKGSVVLDGRDLTRASFEARAEHVVYLPQTLPAATHLRVFESVLVAANASRLGGRATEAEIERVNEVLERIGIAHLALRSLGHLSGGQRQLVGLAQALIRRPRLLLLDEPLSALDLNFQFHVMDLLRQETQQHQMITIVVLHDLNVALRHTDRTLLLRSGNLVANGAPLDVITPESLASVYGVCARVEHCSRGRPLIMLDGLVQSVH</sequence>
<keyword evidence="4" id="KW-0547">Nucleotide-binding</keyword>
<evidence type="ECO:0000256" key="4">
    <source>
        <dbReference type="ARBA" id="ARBA00022741"/>
    </source>
</evidence>
<dbReference type="InterPro" id="IPR003439">
    <property type="entry name" value="ABC_transporter-like_ATP-bd"/>
</dbReference>
<dbReference type="PROSITE" id="PS50893">
    <property type="entry name" value="ABC_TRANSPORTER_2"/>
    <property type="match status" value="1"/>
</dbReference>
<dbReference type="RefSeq" id="WP_132477234.1">
    <property type="nucleotide sequence ID" value="NZ_JBHRVM010000001.1"/>
</dbReference>
<dbReference type="PANTHER" id="PTHR42794:SF2">
    <property type="entry name" value="ABC TRANSPORTER ATP-BINDING PROTEIN"/>
    <property type="match status" value="1"/>
</dbReference>
<protein>
    <submittedName>
        <fullName evidence="7">Iron complex transport system ATP-binding protein</fullName>
    </submittedName>
</protein>
<dbReference type="Gene3D" id="3.40.50.300">
    <property type="entry name" value="P-loop containing nucleotide triphosphate hydrolases"/>
    <property type="match status" value="1"/>
</dbReference>
<dbReference type="FunFam" id="3.40.50.300:FF:000134">
    <property type="entry name" value="Iron-enterobactin ABC transporter ATP-binding protein"/>
    <property type="match status" value="1"/>
</dbReference>
<dbReference type="InterPro" id="IPR017871">
    <property type="entry name" value="ABC_transporter-like_CS"/>
</dbReference>
<dbReference type="CDD" id="cd03214">
    <property type="entry name" value="ABC_Iron-Siderophores_B12_Hemin"/>
    <property type="match status" value="1"/>
</dbReference>
<keyword evidence="8" id="KW-1185">Reference proteome</keyword>
<comment type="similarity">
    <text evidence="1">Belongs to the ABC transporter superfamily.</text>
</comment>
<dbReference type="PROSITE" id="PS00211">
    <property type="entry name" value="ABC_TRANSPORTER_1"/>
    <property type="match status" value="1"/>
</dbReference>
<accession>A0A4R3UXU8</accession>
<dbReference type="GO" id="GO:0016887">
    <property type="term" value="F:ATP hydrolysis activity"/>
    <property type="evidence" value="ECO:0007669"/>
    <property type="project" value="InterPro"/>
</dbReference>
<evidence type="ECO:0000259" key="6">
    <source>
        <dbReference type="PROSITE" id="PS50893"/>
    </source>
</evidence>
<comment type="caution">
    <text evidence="7">The sequence shown here is derived from an EMBL/GenBank/DDBJ whole genome shotgun (WGS) entry which is preliminary data.</text>
</comment>
<dbReference type="OrthoDB" id="5296765at2"/>
<feature type="domain" description="ABC transporter" evidence="6">
    <location>
        <begin position="2"/>
        <end position="238"/>
    </location>
</feature>
<evidence type="ECO:0000313" key="8">
    <source>
        <dbReference type="Proteomes" id="UP000294692"/>
    </source>
</evidence>
<dbReference type="InterPro" id="IPR003593">
    <property type="entry name" value="AAA+_ATPase"/>
</dbReference>
<keyword evidence="5 7" id="KW-0067">ATP-binding</keyword>
<dbReference type="Pfam" id="PF00005">
    <property type="entry name" value="ABC_tran"/>
    <property type="match status" value="1"/>
</dbReference>
<dbReference type="InterPro" id="IPR027417">
    <property type="entry name" value="P-loop_NTPase"/>
</dbReference>